<accession>A0A6A5GXG8</accession>
<proteinExistence type="predicted"/>
<reference evidence="1 2" key="1">
    <citation type="submission" date="2019-12" db="EMBL/GenBank/DDBJ databases">
        <title>Chromosome-level assembly of the Caenorhabditis remanei genome.</title>
        <authorList>
            <person name="Teterina A.A."/>
            <person name="Willis J.H."/>
            <person name="Phillips P.C."/>
        </authorList>
    </citation>
    <scope>NUCLEOTIDE SEQUENCE [LARGE SCALE GENOMIC DNA]</scope>
    <source>
        <strain evidence="1 2">PX506</strain>
        <tissue evidence="1">Whole organism</tissue>
    </source>
</reference>
<dbReference type="KEGG" id="crq:GCK72_015676"/>
<name>A0A6A5GXG8_CAERE</name>
<evidence type="ECO:0000313" key="1">
    <source>
        <dbReference type="EMBL" id="KAF1759215.1"/>
    </source>
</evidence>
<sequence length="241" mass="27301">MEQGKSSNLRKNEIIADDADRAPVCCAPPVSQYLFEKQIVCPDCFKEEQFMTITALPILQLFTKQSATSTEIESNIEEKEGSWYSDDFGSSSTSEMDKRKLEKSRRLGVEFEGQLKNLTHLLHIITEVGIAELLRDSTKKEDHIVLRIINKMKMIKEAPQFATVVIDNALKRELVEEMTRSWTWLSARGHQRGDQVAQLRINQCAEKNIDLLNVIVVTKETVTPIDTIASTNCGPSTQNEE</sequence>
<dbReference type="Proteomes" id="UP000483820">
    <property type="component" value="Chromosome IV"/>
</dbReference>
<gene>
    <name evidence="1" type="ORF">GCK72_015676</name>
</gene>
<dbReference type="RefSeq" id="XP_053585832.1">
    <property type="nucleotide sequence ID" value="XM_053731060.1"/>
</dbReference>
<protein>
    <submittedName>
        <fullName evidence="1">Uncharacterized protein</fullName>
    </submittedName>
</protein>
<evidence type="ECO:0000313" key="2">
    <source>
        <dbReference type="Proteomes" id="UP000483820"/>
    </source>
</evidence>
<organism evidence="1 2">
    <name type="scientific">Caenorhabditis remanei</name>
    <name type="common">Caenorhabditis vulgaris</name>
    <dbReference type="NCBI Taxonomy" id="31234"/>
    <lineage>
        <taxon>Eukaryota</taxon>
        <taxon>Metazoa</taxon>
        <taxon>Ecdysozoa</taxon>
        <taxon>Nematoda</taxon>
        <taxon>Chromadorea</taxon>
        <taxon>Rhabditida</taxon>
        <taxon>Rhabditina</taxon>
        <taxon>Rhabditomorpha</taxon>
        <taxon>Rhabditoidea</taxon>
        <taxon>Rhabditidae</taxon>
        <taxon>Peloderinae</taxon>
        <taxon>Caenorhabditis</taxon>
    </lineage>
</organism>
<dbReference type="EMBL" id="WUAV01000004">
    <property type="protein sequence ID" value="KAF1759215.1"/>
    <property type="molecule type" value="Genomic_DNA"/>
</dbReference>
<dbReference type="GeneID" id="9807145"/>
<dbReference type="CTD" id="9807145"/>
<comment type="caution">
    <text evidence="1">The sequence shown here is derived from an EMBL/GenBank/DDBJ whole genome shotgun (WGS) entry which is preliminary data.</text>
</comment>
<dbReference type="AlphaFoldDB" id="A0A6A5GXG8"/>